<feature type="transmembrane region" description="Helical" evidence="1">
    <location>
        <begin position="32"/>
        <end position="50"/>
    </location>
</feature>
<dbReference type="Proteomes" id="UP000611500">
    <property type="component" value="Unassembled WGS sequence"/>
</dbReference>
<dbReference type="EMBL" id="BNAP01000031">
    <property type="protein sequence ID" value="GHH01858.1"/>
    <property type="molecule type" value="Genomic_DNA"/>
</dbReference>
<keyword evidence="3" id="KW-1185">Reference proteome</keyword>
<evidence type="ECO:0000313" key="3">
    <source>
        <dbReference type="Proteomes" id="UP000611500"/>
    </source>
</evidence>
<comment type="caution">
    <text evidence="2">The sequence shown here is derived from an EMBL/GenBank/DDBJ whole genome shotgun (WGS) entry which is preliminary data.</text>
</comment>
<evidence type="ECO:0000313" key="2">
    <source>
        <dbReference type="EMBL" id="GHH01858.1"/>
    </source>
</evidence>
<accession>A0A8J3H911</accession>
<reference evidence="2" key="1">
    <citation type="journal article" date="2014" name="Int. J. Syst. Evol. Microbiol.">
        <title>Complete genome sequence of Corynebacterium casei LMG S-19264T (=DSM 44701T), isolated from a smear-ripened cheese.</title>
        <authorList>
            <consortium name="US DOE Joint Genome Institute (JGI-PGF)"/>
            <person name="Walter F."/>
            <person name="Albersmeier A."/>
            <person name="Kalinowski J."/>
            <person name="Ruckert C."/>
        </authorList>
    </citation>
    <scope>NUCLEOTIDE SEQUENCE</scope>
    <source>
        <strain evidence="2">CGMCC 1.7081</strain>
    </source>
</reference>
<keyword evidence="1" id="KW-0812">Transmembrane</keyword>
<name>A0A8J3H911_9RHOB</name>
<keyword evidence="1" id="KW-0472">Membrane</keyword>
<protein>
    <recommendedName>
        <fullName evidence="4">CTP synthetase</fullName>
    </recommendedName>
</protein>
<proteinExistence type="predicted"/>
<dbReference type="RefSeq" id="WP_035366990.1">
    <property type="nucleotide sequence ID" value="NZ_BNAP01000031.1"/>
</dbReference>
<evidence type="ECO:0000256" key="1">
    <source>
        <dbReference type="SAM" id="Phobius"/>
    </source>
</evidence>
<reference evidence="2" key="2">
    <citation type="submission" date="2020-09" db="EMBL/GenBank/DDBJ databases">
        <authorList>
            <person name="Sun Q."/>
            <person name="Zhou Y."/>
        </authorList>
    </citation>
    <scope>NUCLEOTIDE SEQUENCE</scope>
    <source>
        <strain evidence="2">CGMCC 1.7081</strain>
    </source>
</reference>
<gene>
    <name evidence="2" type="ORF">GCM10010961_39320</name>
</gene>
<sequence length="61" mass="6193">MSLLILTLHLFIGATLSGVALVVVLVAGIDGFWPLTGAVLGGFLLGFPVARRVARAMGGEG</sequence>
<organism evidence="2 3">
    <name type="scientific">Pseudodonghicola xiamenensis</name>
    <dbReference type="NCBI Taxonomy" id="337702"/>
    <lineage>
        <taxon>Bacteria</taxon>
        <taxon>Pseudomonadati</taxon>
        <taxon>Pseudomonadota</taxon>
        <taxon>Alphaproteobacteria</taxon>
        <taxon>Rhodobacterales</taxon>
        <taxon>Paracoccaceae</taxon>
        <taxon>Pseudodonghicola</taxon>
    </lineage>
</organism>
<keyword evidence="1" id="KW-1133">Transmembrane helix</keyword>
<evidence type="ECO:0008006" key="4">
    <source>
        <dbReference type="Google" id="ProtNLM"/>
    </source>
</evidence>
<dbReference type="AlphaFoldDB" id="A0A8J3H911"/>